<evidence type="ECO:0000256" key="9">
    <source>
        <dbReference type="ARBA" id="ARBA00022756"/>
    </source>
</evidence>
<feature type="binding site" evidence="13 14">
    <location>
        <position position="122"/>
    </location>
    <ligand>
        <name>[2Fe-2S] cluster</name>
        <dbReference type="ChEBI" id="CHEBI:190135"/>
    </ligand>
</feature>
<dbReference type="Pfam" id="PF04055">
    <property type="entry name" value="Radical_SAM"/>
    <property type="match status" value="1"/>
</dbReference>
<dbReference type="Gene3D" id="3.20.20.70">
    <property type="entry name" value="Aldolase class I"/>
    <property type="match status" value="1"/>
</dbReference>
<comment type="subunit">
    <text evidence="13">Homodimer.</text>
</comment>
<dbReference type="SMART" id="SM00729">
    <property type="entry name" value="Elp3"/>
    <property type="match status" value="1"/>
</dbReference>
<comment type="cofactor">
    <cofactor evidence="14">
        <name>[2Fe-2S] cluster</name>
        <dbReference type="ChEBI" id="CHEBI:190135"/>
    </cofactor>
    <text evidence="14">Binds 1 [2Fe-2S] cluster. The cluster is coordinated with 3 cysteines and 1 arginine.</text>
</comment>
<protein>
    <recommendedName>
        <fullName evidence="3 13">Biotin synthase</fullName>
        <ecNumber evidence="3 13">2.8.1.6</ecNumber>
    </recommendedName>
</protein>
<evidence type="ECO:0000256" key="7">
    <source>
        <dbReference type="ARBA" id="ARBA00022714"/>
    </source>
</evidence>
<keyword evidence="8 13" id="KW-0479">Metal-binding</keyword>
<evidence type="ECO:0000256" key="10">
    <source>
        <dbReference type="ARBA" id="ARBA00023004"/>
    </source>
</evidence>
<keyword evidence="11 13" id="KW-0411">Iron-sulfur</keyword>
<dbReference type="AlphaFoldDB" id="A0A2N9ALA9"/>
<comment type="cofactor">
    <cofactor evidence="13">
        <name>[2Fe-2S] cluster</name>
        <dbReference type="ChEBI" id="CHEBI:190135"/>
    </cofactor>
    <text evidence="13">Binds 1 [2Fe-2S] cluster. The cluster is coordinated with 3 cysteines and 1 arginine.</text>
</comment>
<dbReference type="PANTHER" id="PTHR22976">
    <property type="entry name" value="BIOTIN SYNTHASE"/>
    <property type="match status" value="1"/>
</dbReference>
<evidence type="ECO:0000256" key="5">
    <source>
        <dbReference type="ARBA" id="ARBA00022679"/>
    </source>
</evidence>
<evidence type="ECO:0000256" key="6">
    <source>
        <dbReference type="ARBA" id="ARBA00022691"/>
    </source>
</evidence>
<dbReference type="PIRSF" id="PIRSF001619">
    <property type="entry name" value="Biotin_synth"/>
    <property type="match status" value="1"/>
</dbReference>
<comment type="cofactor">
    <cofactor evidence="13 14">
        <name>[4Fe-4S] cluster</name>
        <dbReference type="ChEBI" id="CHEBI:49883"/>
    </cofactor>
    <text evidence="13 14">Binds 1 [4Fe-4S] cluster. The cluster is coordinated with 3 cysteines and an exchangeable S-adenosyl-L-methionine.</text>
</comment>
<comment type="catalytic activity">
    <reaction evidence="12 13">
        <text>(4R,5S)-dethiobiotin + (sulfur carrier)-SH + 2 reduced [2Fe-2S]-[ferredoxin] + 2 S-adenosyl-L-methionine = (sulfur carrier)-H + biotin + 2 5'-deoxyadenosine + 2 L-methionine + 2 oxidized [2Fe-2S]-[ferredoxin]</text>
        <dbReference type="Rhea" id="RHEA:22060"/>
        <dbReference type="Rhea" id="RHEA-COMP:10000"/>
        <dbReference type="Rhea" id="RHEA-COMP:10001"/>
        <dbReference type="Rhea" id="RHEA-COMP:14737"/>
        <dbReference type="Rhea" id="RHEA-COMP:14739"/>
        <dbReference type="ChEBI" id="CHEBI:17319"/>
        <dbReference type="ChEBI" id="CHEBI:29917"/>
        <dbReference type="ChEBI" id="CHEBI:33737"/>
        <dbReference type="ChEBI" id="CHEBI:33738"/>
        <dbReference type="ChEBI" id="CHEBI:57586"/>
        <dbReference type="ChEBI" id="CHEBI:57844"/>
        <dbReference type="ChEBI" id="CHEBI:59789"/>
        <dbReference type="ChEBI" id="CHEBI:64428"/>
        <dbReference type="ChEBI" id="CHEBI:149473"/>
        <dbReference type="EC" id="2.8.1.6"/>
    </reaction>
</comment>
<dbReference type="CDD" id="cd01335">
    <property type="entry name" value="Radical_SAM"/>
    <property type="match status" value="1"/>
</dbReference>
<dbReference type="InterPro" id="IPR013785">
    <property type="entry name" value="Aldolase_TIM"/>
</dbReference>
<feature type="binding site" evidence="13 14">
    <location>
        <position position="214"/>
    </location>
    <ligand>
        <name>[2Fe-2S] cluster</name>
        <dbReference type="ChEBI" id="CHEBI:190135"/>
    </ligand>
</feature>
<keyword evidence="4 13" id="KW-0004">4Fe-4S</keyword>
<evidence type="ECO:0000256" key="2">
    <source>
        <dbReference type="ARBA" id="ARBA00010765"/>
    </source>
</evidence>
<evidence type="ECO:0000256" key="1">
    <source>
        <dbReference type="ARBA" id="ARBA00004942"/>
    </source>
</evidence>
<dbReference type="GO" id="GO:0005506">
    <property type="term" value="F:iron ion binding"/>
    <property type="evidence" value="ECO:0007669"/>
    <property type="project" value="UniProtKB-UniRule"/>
</dbReference>
<gene>
    <name evidence="13 16" type="primary">bioB</name>
    <name evidence="16" type="ORF">TK0001_1471</name>
</gene>
<dbReference type="InterPro" id="IPR007197">
    <property type="entry name" value="rSAM"/>
</dbReference>
<comment type="pathway">
    <text evidence="1 13">Cofactor biosynthesis; biotin biosynthesis; biotin from 7,8-diaminononanoate: step 2/2.</text>
</comment>
<dbReference type="PANTHER" id="PTHR22976:SF2">
    <property type="entry name" value="BIOTIN SYNTHASE, MITOCHONDRIAL"/>
    <property type="match status" value="1"/>
</dbReference>
<dbReference type="GO" id="GO:0009102">
    <property type="term" value="P:biotin biosynthetic process"/>
    <property type="evidence" value="ECO:0007669"/>
    <property type="project" value="UniProtKB-UniRule"/>
</dbReference>
<dbReference type="InterPro" id="IPR002684">
    <property type="entry name" value="Biotin_synth/BioAB"/>
</dbReference>
<dbReference type="InterPro" id="IPR006638">
    <property type="entry name" value="Elp3/MiaA/NifB-like_rSAM"/>
</dbReference>
<evidence type="ECO:0000256" key="13">
    <source>
        <dbReference type="HAMAP-Rule" id="MF_01694"/>
    </source>
</evidence>
<dbReference type="SFLD" id="SFLDS00029">
    <property type="entry name" value="Radical_SAM"/>
    <property type="match status" value="1"/>
</dbReference>
<evidence type="ECO:0000256" key="14">
    <source>
        <dbReference type="PIRSR" id="PIRSR001619-1"/>
    </source>
</evidence>
<dbReference type="SFLD" id="SFLDF00272">
    <property type="entry name" value="biotin_synthase"/>
    <property type="match status" value="1"/>
</dbReference>
<keyword evidence="6 13" id="KW-0949">S-adenosyl-L-methionine</keyword>
<evidence type="ECO:0000256" key="12">
    <source>
        <dbReference type="ARBA" id="ARBA00051157"/>
    </source>
</evidence>
<evidence type="ECO:0000256" key="3">
    <source>
        <dbReference type="ARBA" id="ARBA00012236"/>
    </source>
</evidence>
<organism evidence="16 17">
    <name type="scientific">Methylorubrum extorquens</name>
    <name type="common">Methylobacterium dichloromethanicum</name>
    <name type="synonym">Methylobacterium extorquens</name>
    <dbReference type="NCBI Taxonomy" id="408"/>
    <lineage>
        <taxon>Bacteria</taxon>
        <taxon>Pseudomonadati</taxon>
        <taxon>Pseudomonadota</taxon>
        <taxon>Alphaproteobacteria</taxon>
        <taxon>Hyphomicrobiales</taxon>
        <taxon>Methylobacteriaceae</taxon>
        <taxon>Methylorubrum</taxon>
    </lineage>
</organism>
<dbReference type="Pfam" id="PF06968">
    <property type="entry name" value="BATS"/>
    <property type="match status" value="1"/>
</dbReference>
<comment type="function">
    <text evidence="13">Catalyzes the conversion of dethiobiotin (DTB) to biotin by the insertion of a sulfur atom into dethiobiotin via a radical-based mechanism.</text>
</comment>
<accession>A0A2N9ALA9</accession>
<dbReference type="SUPFAM" id="SSF102114">
    <property type="entry name" value="Radical SAM enzymes"/>
    <property type="match status" value="1"/>
</dbReference>
<dbReference type="InterPro" id="IPR058240">
    <property type="entry name" value="rSAM_sf"/>
</dbReference>
<dbReference type="SMART" id="SM00876">
    <property type="entry name" value="BATS"/>
    <property type="match status" value="1"/>
</dbReference>
<comment type="similarity">
    <text evidence="2 13">Belongs to the radical SAM superfamily. Biotin synthase family.</text>
</comment>
<dbReference type="InterPro" id="IPR024177">
    <property type="entry name" value="Biotin_synthase"/>
</dbReference>
<dbReference type="InterPro" id="IPR010722">
    <property type="entry name" value="BATS_dom"/>
</dbReference>
<dbReference type="SFLD" id="SFLDG01060">
    <property type="entry name" value="BATS_domain_containing"/>
    <property type="match status" value="1"/>
</dbReference>
<evidence type="ECO:0000259" key="15">
    <source>
        <dbReference type="PROSITE" id="PS51918"/>
    </source>
</evidence>
<keyword evidence="5 13" id="KW-0808">Transferase</keyword>
<feature type="binding site" evidence="13 14">
    <location>
        <position position="286"/>
    </location>
    <ligand>
        <name>[2Fe-2S] cluster</name>
        <dbReference type="ChEBI" id="CHEBI:190135"/>
    </ligand>
</feature>
<feature type="binding site" evidence="13 14">
    <location>
        <position position="84"/>
    </location>
    <ligand>
        <name>[4Fe-4S] cluster</name>
        <dbReference type="ChEBI" id="CHEBI:49883"/>
        <note>4Fe-4S-S-AdoMet</note>
    </ligand>
</feature>
<name>A0A2N9ALA9_METEX</name>
<evidence type="ECO:0000256" key="11">
    <source>
        <dbReference type="ARBA" id="ARBA00023014"/>
    </source>
</evidence>
<dbReference type="UniPathway" id="UPA00078">
    <property type="reaction ID" value="UER00162"/>
</dbReference>
<feature type="domain" description="Radical SAM core" evidence="15">
    <location>
        <begin position="62"/>
        <end position="291"/>
    </location>
</feature>
<feature type="binding site" evidence="13 14">
    <location>
        <position position="154"/>
    </location>
    <ligand>
        <name>[2Fe-2S] cluster</name>
        <dbReference type="ChEBI" id="CHEBI:190135"/>
    </ligand>
</feature>
<feature type="binding site" evidence="13 14">
    <location>
        <position position="77"/>
    </location>
    <ligand>
        <name>[4Fe-4S] cluster</name>
        <dbReference type="ChEBI" id="CHEBI:49883"/>
        <note>4Fe-4S-S-AdoMet</note>
    </ligand>
</feature>
<evidence type="ECO:0000256" key="4">
    <source>
        <dbReference type="ARBA" id="ARBA00022485"/>
    </source>
</evidence>
<proteinExistence type="inferred from homology"/>
<dbReference type="GO" id="GO:0051537">
    <property type="term" value="F:2 iron, 2 sulfur cluster binding"/>
    <property type="evidence" value="ECO:0007669"/>
    <property type="project" value="UniProtKB-KW"/>
</dbReference>
<dbReference type="GO" id="GO:0051539">
    <property type="term" value="F:4 iron, 4 sulfur cluster binding"/>
    <property type="evidence" value="ECO:0007669"/>
    <property type="project" value="UniProtKB-KW"/>
</dbReference>
<dbReference type="HAMAP" id="MF_01694">
    <property type="entry name" value="BioB"/>
    <property type="match status" value="1"/>
</dbReference>
<dbReference type="EMBL" id="LT962688">
    <property type="protein sequence ID" value="SOR28073.1"/>
    <property type="molecule type" value="Genomic_DNA"/>
</dbReference>
<evidence type="ECO:0000256" key="8">
    <source>
        <dbReference type="ARBA" id="ARBA00022723"/>
    </source>
</evidence>
<dbReference type="GO" id="GO:0004076">
    <property type="term" value="F:biotin synthase activity"/>
    <property type="evidence" value="ECO:0007669"/>
    <property type="project" value="UniProtKB-UniRule"/>
</dbReference>
<evidence type="ECO:0000313" key="16">
    <source>
        <dbReference type="EMBL" id="SOR28073.1"/>
    </source>
</evidence>
<dbReference type="SFLD" id="SFLDG01278">
    <property type="entry name" value="biotin_synthase_like"/>
    <property type="match status" value="1"/>
</dbReference>
<sequence>MIFSAPSPSKKRMSDTVVSLTASSAAIRHDWTLAEIQAIHDMPLLDLVHRAGVVHRAHNDPADIQRAALLSIKTGGCPEDCAYCPQSAHHKGANLPRERLMPVDAVLKEAAAAKANGAHRFCMGAAWRKPKDGPDFDAVLEMVRGVRGLGMEACVTLGMLTQSQAQRLAEAGLTSYNHNLDTGPEFYGDIISTRTYDDRLQTLEHVRQAGIGVCCGGIVGMGERVRDRAEMLLVLANHAPHPESVPINALVAVKGTPLEDRPPIDPLDLVRMCATARIVMPKARVRLSAGRKSLTREAQILCFLAGANSIFYGERLLTTANNEADADAELLRDIGVPVPEVTLAAAE</sequence>
<feature type="binding site" evidence="13 14">
    <location>
        <position position="81"/>
    </location>
    <ligand>
        <name>[4Fe-4S] cluster</name>
        <dbReference type="ChEBI" id="CHEBI:49883"/>
        <note>4Fe-4S-S-AdoMet</note>
    </ligand>
</feature>
<keyword evidence="7 13" id="KW-0001">2Fe-2S</keyword>
<reference evidence="17" key="1">
    <citation type="submission" date="2017-10" db="EMBL/GenBank/DDBJ databases">
        <authorList>
            <person name="Regsiter A."/>
            <person name="William W."/>
        </authorList>
    </citation>
    <scope>NUCLEOTIDE SEQUENCE [LARGE SCALE GENOMIC DNA]</scope>
</reference>
<dbReference type="Proteomes" id="UP000233769">
    <property type="component" value="Chromosome tk0001"/>
</dbReference>
<evidence type="ECO:0000313" key="17">
    <source>
        <dbReference type="Proteomes" id="UP000233769"/>
    </source>
</evidence>
<dbReference type="NCBIfam" id="TIGR00433">
    <property type="entry name" value="bioB"/>
    <property type="match status" value="1"/>
</dbReference>
<dbReference type="EC" id="2.8.1.6" evidence="3 13"/>
<dbReference type="PROSITE" id="PS51918">
    <property type="entry name" value="RADICAL_SAM"/>
    <property type="match status" value="1"/>
</dbReference>
<keyword evidence="10 13" id="KW-0408">Iron</keyword>
<keyword evidence="9 13" id="KW-0093">Biotin biosynthesis</keyword>